<dbReference type="InterPro" id="IPR006771">
    <property type="entry name" value="CetA-like"/>
</dbReference>
<dbReference type="AlphaFoldDB" id="A0A8K0WT89"/>
<dbReference type="Pfam" id="PF04681">
    <property type="entry name" value="Bys1"/>
    <property type="match status" value="1"/>
</dbReference>
<protein>
    <submittedName>
        <fullName evidence="2">Uncharacterized protein</fullName>
    </submittedName>
</protein>
<evidence type="ECO:0000313" key="3">
    <source>
        <dbReference type="Proteomes" id="UP000813444"/>
    </source>
</evidence>
<evidence type="ECO:0000256" key="1">
    <source>
        <dbReference type="SAM" id="SignalP"/>
    </source>
</evidence>
<reference evidence="2" key="1">
    <citation type="journal article" date="2021" name="Nat. Commun.">
        <title>Genetic determinants of endophytism in the Arabidopsis root mycobiome.</title>
        <authorList>
            <person name="Mesny F."/>
            <person name="Miyauchi S."/>
            <person name="Thiergart T."/>
            <person name="Pickel B."/>
            <person name="Atanasova L."/>
            <person name="Karlsson M."/>
            <person name="Huettel B."/>
            <person name="Barry K.W."/>
            <person name="Haridas S."/>
            <person name="Chen C."/>
            <person name="Bauer D."/>
            <person name="Andreopoulos W."/>
            <person name="Pangilinan J."/>
            <person name="LaButti K."/>
            <person name="Riley R."/>
            <person name="Lipzen A."/>
            <person name="Clum A."/>
            <person name="Drula E."/>
            <person name="Henrissat B."/>
            <person name="Kohler A."/>
            <person name="Grigoriev I.V."/>
            <person name="Martin F.M."/>
            <person name="Hacquard S."/>
        </authorList>
    </citation>
    <scope>NUCLEOTIDE SEQUENCE</scope>
    <source>
        <strain evidence="2">MPI-CAGE-CH-0235</strain>
    </source>
</reference>
<keyword evidence="3" id="KW-1185">Reference proteome</keyword>
<feature type="signal peptide" evidence="1">
    <location>
        <begin position="1"/>
        <end position="17"/>
    </location>
</feature>
<gene>
    <name evidence="2" type="ORF">B0I35DRAFT_350891</name>
</gene>
<feature type="chain" id="PRO_5035480320" evidence="1">
    <location>
        <begin position="18"/>
        <end position="151"/>
    </location>
</feature>
<comment type="caution">
    <text evidence="2">The sequence shown here is derived from an EMBL/GenBank/DDBJ whole genome shotgun (WGS) entry which is preliminary data.</text>
</comment>
<evidence type="ECO:0000313" key="2">
    <source>
        <dbReference type="EMBL" id="KAH7323191.1"/>
    </source>
</evidence>
<accession>A0A8K0WT89</accession>
<dbReference type="OrthoDB" id="3682664at2759"/>
<keyword evidence="1" id="KW-0732">Signal</keyword>
<dbReference type="Proteomes" id="UP000813444">
    <property type="component" value="Unassembled WGS sequence"/>
</dbReference>
<dbReference type="EMBL" id="JAGPNK010000004">
    <property type="protein sequence ID" value="KAH7323191.1"/>
    <property type="molecule type" value="Genomic_DNA"/>
</dbReference>
<name>A0A8K0WT89_9HYPO</name>
<organism evidence="2 3">
    <name type="scientific">Stachybotrys elegans</name>
    <dbReference type="NCBI Taxonomy" id="80388"/>
    <lineage>
        <taxon>Eukaryota</taxon>
        <taxon>Fungi</taxon>
        <taxon>Dikarya</taxon>
        <taxon>Ascomycota</taxon>
        <taxon>Pezizomycotina</taxon>
        <taxon>Sordariomycetes</taxon>
        <taxon>Hypocreomycetidae</taxon>
        <taxon>Hypocreales</taxon>
        <taxon>Stachybotryaceae</taxon>
        <taxon>Stachybotrys</taxon>
    </lineage>
</organism>
<proteinExistence type="predicted"/>
<dbReference type="PANTHER" id="PTHR36195:SF4">
    <property type="entry name" value="DOMAIN PROTEIN, PUTATIVE (AFU_ORTHOLOGUE AFUA_5G01990)-RELATED"/>
    <property type="match status" value="1"/>
</dbReference>
<sequence>MKFSLVAAAALLGLASAQQAVVVNHCKDTVYVQSWPYGGAQPGPLTTVAPGKSFTENLRGTGSTVKIAKTKTLDKPLFFGYSFSSNPAYTYYELSSEWGNPFADKRNTLSPGSGCQSFDCSANNANCYSTPAHKKVFGCPSPVKLTTELCK</sequence>
<dbReference type="PANTHER" id="PTHR36195">
    <property type="entry name" value="DOMAIN PROTEIN, PUTATIVE (AFU_ORTHOLOGUE AFUA_5G01990)-RELATED-RELATED"/>
    <property type="match status" value="1"/>
</dbReference>